<keyword evidence="3" id="KW-0804">Transcription</keyword>
<evidence type="ECO:0000256" key="3">
    <source>
        <dbReference type="ARBA" id="ARBA00023163"/>
    </source>
</evidence>
<feature type="domain" description="HTH lacI-type" evidence="4">
    <location>
        <begin position="14"/>
        <end position="68"/>
    </location>
</feature>
<organism evidence="5 6">
    <name type="scientific">Arthrobacter stackebrandtii</name>
    <dbReference type="NCBI Taxonomy" id="272161"/>
    <lineage>
        <taxon>Bacteria</taxon>
        <taxon>Bacillati</taxon>
        <taxon>Actinomycetota</taxon>
        <taxon>Actinomycetes</taxon>
        <taxon>Micrococcales</taxon>
        <taxon>Micrococcaceae</taxon>
        <taxon>Arthrobacter</taxon>
    </lineage>
</organism>
<evidence type="ECO:0000256" key="2">
    <source>
        <dbReference type="ARBA" id="ARBA00023125"/>
    </source>
</evidence>
<dbReference type="GO" id="GO:0003677">
    <property type="term" value="F:DNA binding"/>
    <property type="evidence" value="ECO:0007669"/>
    <property type="project" value="UniProtKB-KW"/>
</dbReference>
<keyword evidence="6" id="KW-1185">Reference proteome</keyword>
<accession>A0ABS4YZC7</accession>
<evidence type="ECO:0000259" key="4">
    <source>
        <dbReference type="PROSITE" id="PS50932"/>
    </source>
</evidence>
<keyword evidence="1" id="KW-0805">Transcription regulation</keyword>
<dbReference type="InterPro" id="IPR000843">
    <property type="entry name" value="HTH_LacI"/>
</dbReference>
<name>A0ABS4YZC7_9MICC</name>
<evidence type="ECO:0000313" key="5">
    <source>
        <dbReference type="EMBL" id="MBP2414144.1"/>
    </source>
</evidence>
<dbReference type="SUPFAM" id="SSF53822">
    <property type="entry name" value="Periplasmic binding protein-like I"/>
    <property type="match status" value="1"/>
</dbReference>
<dbReference type="RefSeq" id="WP_209681857.1">
    <property type="nucleotide sequence ID" value="NZ_JAGIOI010000001.1"/>
</dbReference>
<dbReference type="Pfam" id="PF00356">
    <property type="entry name" value="LacI"/>
    <property type="match status" value="1"/>
</dbReference>
<dbReference type="PROSITE" id="PS50932">
    <property type="entry name" value="HTH_LACI_2"/>
    <property type="match status" value="1"/>
</dbReference>
<keyword evidence="2 5" id="KW-0238">DNA-binding</keyword>
<dbReference type="PANTHER" id="PTHR30146">
    <property type="entry name" value="LACI-RELATED TRANSCRIPTIONAL REPRESSOR"/>
    <property type="match status" value="1"/>
</dbReference>
<dbReference type="EMBL" id="JAGIOI010000001">
    <property type="protein sequence ID" value="MBP2414144.1"/>
    <property type="molecule type" value="Genomic_DNA"/>
</dbReference>
<evidence type="ECO:0000256" key="1">
    <source>
        <dbReference type="ARBA" id="ARBA00023015"/>
    </source>
</evidence>
<dbReference type="PROSITE" id="PS00356">
    <property type="entry name" value="HTH_LACI_1"/>
    <property type="match status" value="1"/>
</dbReference>
<dbReference type="InterPro" id="IPR010982">
    <property type="entry name" value="Lambda_DNA-bd_dom_sf"/>
</dbReference>
<dbReference type="InterPro" id="IPR001761">
    <property type="entry name" value="Peripla_BP/Lac1_sug-bd_dom"/>
</dbReference>
<dbReference type="Gene3D" id="3.40.50.2300">
    <property type="match status" value="2"/>
</dbReference>
<dbReference type="InterPro" id="IPR028082">
    <property type="entry name" value="Peripla_BP_I"/>
</dbReference>
<dbReference type="Gene3D" id="1.10.260.40">
    <property type="entry name" value="lambda repressor-like DNA-binding domains"/>
    <property type="match status" value="1"/>
</dbReference>
<reference evidence="5 6" key="1">
    <citation type="submission" date="2021-03" db="EMBL/GenBank/DDBJ databases">
        <title>Sequencing the genomes of 1000 actinobacteria strains.</title>
        <authorList>
            <person name="Klenk H.-P."/>
        </authorList>
    </citation>
    <scope>NUCLEOTIDE SEQUENCE [LARGE SCALE GENOMIC DNA]</scope>
    <source>
        <strain evidence="5 6">DSM 16005</strain>
    </source>
</reference>
<dbReference type="CDD" id="cd06267">
    <property type="entry name" value="PBP1_LacI_sugar_binding-like"/>
    <property type="match status" value="1"/>
</dbReference>
<dbReference type="Pfam" id="PF00532">
    <property type="entry name" value="Peripla_BP_1"/>
    <property type="match status" value="1"/>
</dbReference>
<dbReference type="Proteomes" id="UP000711614">
    <property type="component" value="Unassembled WGS sequence"/>
</dbReference>
<gene>
    <name evidence="5" type="ORF">JOF48_002943</name>
</gene>
<dbReference type="PANTHER" id="PTHR30146:SF109">
    <property type="entry name" value="HTH-TYPE TRANSCRIPTIONAL REGULATOR GALS"/>
    <property type="match status" value="1"/>
</dbReference>
<dbReference type="CDD" id="cd01392">
    <property type="entry name" value="HTH_LacI"/>
    <property type="match status" value="1"/>
</dbReference>
<proteinExistence type="predicted"/>
<sequence length="347" mass="37696">MEIAKDVGRRTAPATLQDVAARAGVSIKTVSNVVNDYTHVRATTRAKVQAAIDELKYQPNMTARSLRSGRTGVISLAVPELSLSYFAELADGVIRAAERHGLVVLIEQTGGDRDREIELLTSTRLHLSDGLIFSPLGMDSDDAHHLDVPYPMVLLGERIFGGPVDHVTMRNVEAARAATEFLISRGRKRIAVIGAHEGEVVGSAALRLQGYREALAAAGLPFDEALIGPTGLWHRHDGLVAMKAMLDRGVEFDAVFGLNDTLALGAMRVLQEARYKIPDDVFVMGFDDLDETQYSLPALTTVDPGRAEIAEMAVKVLLDRIGARGSRSQPPLQHLTEFAIRERESTG</sequence>
<dbReference type="SUPFAM" id="SSF47413">
    <property type="entry name" value="lambda repressor-like DNA-binding domains"/>
    <property type="match status" value="1"/>
</dbReference>
<evidence type="ECO:0000313" key="6">
    <source>
        <dbReference type="Proteomes" id="UP000711614"/>
    </source>
</evidence>
<protein>
    <submittedName>
        <fullName evidence="5">DNA-binding LacI/PurR family transcriptional regulator</fullName>
    </submittedName>
</protein>
<comment type="caution">
    <text evidence="5">The sequence shown here is derived from an EMBL/GenBank/DDBJ whole genome shotgun (WGS) entry which is preliminary data.</text>
</comment>
<dbReference type="SMART" id="SM00354">
    <property type="entry name" value="HTH_LACI"/>
    <property type="match status" value="1"/>
</dbReference>